<dbReference type="PANTHER" id="PTHR43191">
    <property type="entry name" value="RRNA METHYLTRANSFERASE 3"/>
    <property type="match status" value="1"/>
</dbReference>
<dbReference type="SUPFAM" id="SSF75217">
    <property type="entry name" value="alpha/beta knot"/>
    <property type="match status" value="1"/>
</dbReference>
<accession>A0A0G4FPV0</accession>
<dbReference type="GO" id="GO:0032259">
    <property type="term" value="P:methylation"/>
    <property type="evidence" value="ECO:0007669"/>
    <property type="project" value="UniProtKB-KW"/>
</dbReference>
<evidence type="ECO:0000256" key="1">
    <source>
        <dbReference type="ARBA" id="ARBA00022603"/>
    </source>
</evidence>
<dbReference type="Gene3D" id="3.40.1280.10">
    <property type="match status" value="1"/>
</dbReference>
<proteinExistence type="predicted"/>
<evidence type="ECO:0000259" key="3">
    <source>
        <dbReference type="Pfam" id="PF00588"/>
    </source>
</evidence>
<dbReference type="PhylomeDB" id="A0A0G4FPV0"/>
<dbReference type="AlphaFoldDB" id="A0A0G4FPV0"/>
<evidence type="ECO:0000256" key="2">
    <source>
        <dbReference type="ARBA" id="ARBA00022679"/>
    </source>
</evidence>
<evidence type="ECO:0000313" key="4">
    <source>
        <dbReference type="EMBL" id="CEM16469.1"/>
    </source>
</evidence>
<organism evidence="4 5">
    <name type="scientific">Vitrella brassicaformis (strain CCMP3155)</name>
    <dbReference type="NCBI Taxonomy" id="1169540"/>
    <lineage>
        <taxon>Eukaryota</taxon>
        <taxon>Sar</taxon>
        <taxon>Alveolata</taxon>
        <taxon>Colpodellida</taxon>
        <taxon>Vitrellaceae</taxon>
        <taxon>Vitrella</taxon>
    </lineage>
</organism>
<dbReference type="InterPro" id="IPR029064">
    <property type="entry name" value="Ribosomal_eL30-like_sf"/>
</dbReference>
<sequence>MSSRTASRIVYKKFAHLPKDLTPGHRRNATPPSTDELSALSRAVTATGPPRKRKIVSAHDPVIEHLMKLSTNRSYRLRKETCVVSGWKLLRELSDKYVFKRVLTTDALPSDHGIWMEEGGWYQVDQKLLRRVAHLKSFDGGIVGEIDMPAPTDAFGDPRLMLVFDYIEDPALLGTLLRSAVSMHWHGAFFLPTCVDPLHHDAIRASQGALFYLPHRYGTLDDLMKFVDHYKLCLTAAHYRGADITQQDFTKERGVCLMVREEYYAPFGIPQKARKLRIEHPVDLPDFDMRNLDVAVSGSLLMYQMKHHHFPEVSRSPFVASPSRGRALDWKRGIHVLDPYQRSIPSPMKQITPAADKVV</sequence>
<feature type="domain" description="tRNA/rRNA methyltransferase SpoU type" evidence="3">
    <location>
        <begin position="160"/>
        <end position="303"/>
    </location>
</feature>
<name>A0A0G4FPV0_VITBC</name>
<dbReference type="OrthoDB" id="270651at2759"/>
<dbReference type="InterPro" id="IPR051259">
    <property type="entry name" value="rRNA_Methyltransferase"/>
</dbReference>
<dbReference type="InterPro" id="IPR029028">
    <property type="entry name" value="Alpha/beta_knot_MTases"/>
</dbReference>
<keyword evidence="1" id="KW-0489">Methyltransferase</keyword>
<dbReference type="InParanoid" id="A0A0G4FPV0"/>
<dbReference type="Proteomes" id="UP000041254">
    <property type="component" value="Unassembled WGS sequence"/>
</dbReference>
<dbReference type="GO" id="GO:0006396">
    <property type="term" value="P:RNA processing"/>
    <property type="evidence" value="ECO:0007669"/>
    <property type="project" value="InterPro"/>
</dbReference>
<dbReference type="GO" id="GO:0008173">
    <property type="term" value="F:RNA methyltransferase activity"/>
    <property type="evidence" value="ECO:0007669"/>
    <property type="project" value="InterPro"/>
</dbReference>
<dbReference type="GO" id="GO:0003723">
    <property type="term" value="F:RNA binding"/>
    <property type="evidence" value="ECO:0007669"/>
    <property type="project" value="InterPro"/>
</dbReference>
<dbReference type="InterPro" id="IPR029026">
    <property type="entry name" value="tRNA_m1G_MTases_N"/>
</dbReference>
<evidence type="ECO:0000313" key="5">
    <source>
        <dbReference type="Proteomes" id="UP000041254"/>
    </source>
</evidence>
<dbReference type="OMA" id="LQWQAVW"/>
<gene>
    <name evidence="4" type="ORF">Vbra_761</name>
</gene>
<dbReference type="SUPFAM" id="SSF55315">
    <property type="entry name" value="L30e-like"/>
    <property type="match status" value="1"/>
</dbReference>
<reference evidence="4 5" key="1">
    <citation type="submission" date="2014-11" db="EMBL/GenBank/DDBJ databases">
        <authorList>
            <person name="Zhu J."/>
            <person name="Qi W."/>
            <person name="Song R."/>
        </authorList>
    </citation>
    <scope>NUCLEOTIDE SEQUENCE [LARGE SCALE GENOMIC DNA]</scope>
</reference>
<dbReference type="PANTHER" id="PTHR43191:SF2">
    <property type="entry name" value="RRNA METHYLTRANSFERASE 3, MITOCHONDRIAL"/>
    <property type="match status" value="1"/>
</dbReference>
<dbReference type="VEuPathDB" id="CryptoDB:Vbra_761"/>
<dbReference type="InterPro" id="IPR001537">
    <property type="entry name" value="SpoU_MeTrfase"/>
</dbReference>
<dbReference type="EMBL" id="CDMY01000477">
    <property type="protein sequence ID" value="CEM16469.1"/>
    <property type="molecule type" value="Genomic_DNA"/>
</dbReference>
<dbReference type="STRING" id="1169540.A0A0G4FPV0"/>
<protein>
    <recommendedName>
        <fullName evidence="3">tRNA/rRNA methyltransferase SpoU type domain-containing protein</fullName>
    </recommendedName>
</protein>
<keyword evidence="2" id="KW-0808">Transferase</keyword>
<dbReference type="Pfam" id="PF00588">
    <property type="entry name" value="SpoU_methylase"/>
    <property type="match status" value="1"/>
</dbReference>
<dbReference type="Gene3D" id="3.30.1330.30">
    <property type="match status" value="1"/>
</dbReference>
<keyword evidence="5" id="KW-1185">Reference proteome</keyword>